<evidence type="ECO:0000256" key="1">
    <source>
        <dbReference type="SAM" id="Phobius"/>
    </source>
</evidence>
<sequence length="125" mass="13589">MRFLLKFLLRIAANAAALFVAVRYLPGFHLAPRAFPYLDAAGLPPFWQTVIIGGLVLALLNAFLKPLLKLVSFPLILVTFGFFHIVINLLILALADYFLAVLAIEGFAALLAGSILVGIANRLVK</sequence>
<evidence type="ECO:0000313" key="3">
    <source>
        <dbReference type="Proteomes" id="UP000176705"/>
    </source>
</evidence>
<protein>
    <recommendedName>
        <fullName evidence="4">Phage holin family protein</fullName>
    </recommendedName>
</protein>
<feature type="transmembrane region" description="Helical" evidence="1">
    <location>
        <begin position="7"/>
        <end position="26"/>
    </location>
</feature>
<reference evidence="2 3" key="1">
    <citation type="journal article" date="2016" name="Nat. Commun.">
        <title>Thousands of microbial genomes shed light on interconnected biogeochemical processes in an aquifer system.</title>
        <authorList>
            <person name="Anantharaman K."/>
            <person name="Brown C.T."/>
            <person name="Hug L.A."/>
            <person name="Sharon I."/>
            <person name="Castelle C.J."/>
            <person name="Probst A.J."/>
            <person name="Thomas B.C."/>
            <person name="Singh A."/>
            <person name="Wilkins M.J."/>
            <person name="Karaoz U."/>
            <person name="Brodie E.L."/>
            <person name="Williams K.H."/>
            <person name="Hubbard S.S."/>
            <person name="Banfield J.F."/>
        </authorList>
    </citation>
    <scope>NUCLEOTIDE SEQUENCE [LARGE SCALE GENOMIC DNA]</scope>
</reference>
<dbReference type="STRING" id="1802280.A3B37_03405"/>
<accession>A0A1G2LC69</accession>
<keyword evidence="1" id="KW-0472">Membrane</keyword>
<keyword evidence="1" id="KW-1133">Transmembrane helix</keyword>
<organism evidence="2 3">
    <name type="scientific">Candidatus Sungbacteria bacterium RIFCSPLOWO2_01_FULL_59_16</name>
    <dbReference type="NCBI Taxonomy" id="1802280"/>
    <lineage>
        <taxon>Bacteria</taxon>
        <taxon>Candidatus Sungiibacteriota</taxon>
    </lineage>
</organism>
<name>A0A1G2LC69_9BACT</name>
<dbReference type="AlphaFoldDB" id="A0A1G2LC69"/>
<feature type="transmembrane region" description="Helical" evidence="1">
    <location>
        <begin position="46"/>
        <end position="64"/>
    </location>
</feature>
<dbReference type="PANTHER" id="PTHR37309">
    <property type="entry name" value="SLR0284 PROTEIN"/>
    <property type="match status" value="1"/>
</dbReference>
<feature type="transmembrane region" description="Helical" evidence="1">
    <location>
        <begin position="97"/>
        <end position="120"/>
    </location>
</feature>
<dbReference type="InterPro" id="IPR007165">
    <property type="entry name" value="Phage_holin_4_2"/>
</dbReference>
<evidence type="ECO:0008006" key="4">
    <source>
        <dbReference type="Google" id="ProtNLM"/>
    </source>
</evidence>
<comment type="caution">
    <text evidence="2">The sequence shown here is derived from an EMBL/GenBank/DDBJ whole genome shotgun (WGS) entry which is preliminary data.</text>
</comment>
<dbReference type="Proteomes" id="UP000176705">
    <property type="component" value="Unassembled WGS sequence"/>
</dbReference>
<evidence type="ECO:0000313" key="2">
    <source>
        <dbReference type="EMBL" id="OHA09233.1"/>
    </source>
</evidence>
<feature type="transmembrane region" description="Helical" evidence="1">
    <location>
        <begin position="71"/>
        <end position="91"/>
    </location>
</feature>
<dbReference type="Pfam" id="PF04020">
    <property type="entry name" value="Phage_holin_4_2"/>
    <property type="match status" value="1"/>
</dbReference>
<proteinExistence type="predicted"/>
<keyword evidence="1" id="KW-0812">Transmembrane</keyword>
<dbReference type="EMBL" id="MHQS01000005">
    <property type="protein sequence ID" value="OHA09233.1"/>
    <property type="molecule type" value="Genomic_DNA"/>
</dbReference>
<gene>
    <name evidence="2" type="ORF">A3B37_03405</name>
</gene>
<dbReference type="PANTHER" id="PTHR37309:SF1">
    <property type="entry name" value="SLR0284 PROTEIN"/>
    <property type="match status" value="1"/>
</dbReference>